<proteinExistence type="predicted"/>
<evidence type="ECO:0000313" key="1">
    <source>
        <dbReference type="EMBL" id="GFD28537.1"/>
    </source>
</evidence>
<feature type="non-terminal residue" evidence="1">
    <location>
        <position position="98"/>
    </location>
</feature>
<sequence length="98" mass="10717">KVVITEDTIRQDLRLDNANGVECLPNEEIFAELAHDLSSHATKYTSPALTQKVFANMRRIGKGFSAVKTPLFATMLVQPQAAAEEEDDDDEVSAALTP</sequence>
<organism evidence="1">
    <name type="scientific">Tanacetum cinerariifolium</name>
    <name type="common">Dalmatian daisy</name>
    <name type="synonym">Chrysanthemum cinerariifolium</name>
    <dbReference type="NCBI Taxonomy" id="118510"/>
    <lineage>
        <taxon>Eukaryota</taxon>
        <taxon>Viridiplantae</taxon>
        <taxon>Streptophyta</taxon>
        <taxon>Embryophyta</taxon>
        <taxon>Tracheophyta</taxon>
        <taxon>Spermatophyta</taxon>
        <taxon>Magnoliopsida</taxon>
        <taxon>eudicotyledons</taxon>
        <taxon>Gunneridae</taxon>
        <taxon>Pentapetalae</taxon>
        <taxon>asterids</taxon>
        <taxon>campanulids</taxon>
        <taxon>Asterales</taxon>
        <taxon>Asteraceae</taxon>
        <taxon>Asteroideae</taxon>
        <taxon>Anthemideae</taxon>
        <taxon>Anthemidinae</taxon>
        <taxon>Tanacetum</taxon>
    </lineage>
</organism>
<accession>A0A699V0G8</accession>
<protein>
    <submittedName>
        <fullName evidence="1">Uncharacterized protein</fullName>
    </submittedName>
</protein>
<dbReference type="AlphaFoldDB" id="A0A699V0G8"/>
<reference evidence="1" key="1">
    <citation type="journal article" date="2019" name="Sci. Rep.">
        <title>Draft genome of Tanacetum cinerariifolium, the natural source of mosquito coil.</title>
        <authorList>
            <person name="Yamashiro T."/>
            <person name="Shiraishi A."/>
            <person name="Satake H."/>
            <person name="Nakayama K."/>
        </authorList>
    </citation>
    <scope>NUCLEOTIDE SEQUENCE</scope>
</reference>
<gene>
    <name evidence="1" type="ORF">Tci_900506</name>
</gene>
<comment type="caution">
    <text evidence="1">The sequence shown here is derived from an EMBL/GenBank/DDBJ whole genome shotgun (WGS) entry which is preliminary data.</text>
</comment>
<feature type="non-terminal residue" evidence="1">
    <location>
        <position position="1"/>
    </location>
</feature>
<dbReference type="EMBL" id="BKCJ011386354">
    <property type="protein sequence ID" value="GFD28537.1"/>
    <property type="molecule type" value="Genomic_DNA"/>
</dbReference>
<name>A0A699V0G8_TANCI</name>